<dbReference type="AlphaFoldDB" id="F2IWI8"/>
<dbReference type="HOGENOM" id="CLU_044118_4_1_5"/>
<dbReference type="EMBL" id="CP002568">
    <property type="protein sequence ID" value="ADZ69287.1"/>
    <property type="molecule type" value="Genomic_DNA"/>
</dbReference>
<dbReference type="GO" id="GO:0000105">
    <property type="term" value="P:L-histidine biosynthetic process"/>
    <property type="evidence" value="ECO:0007669"/>
    <property type="project" value="UniProtKB-UniRule"/>
</dbReference>
<feature type="binding site" evidence="12">
    <location>
        <position position="70"/>
    </location>
    <ligand>
        <name>Mg(2+)</name>
        <dbReference type="ChEBI" id="CHEBI:18420"/>
        <label>1</label>
        <note>catalytic</note>
    </ligand>
</feature>
<feature type="binding site" evidence="12">
    <location>
        <position position="88"/>
    </location>
    <ligand>
        <name>Mg(2+)</name>
        <dbReference type="ChEBI" id="CHEBI:18420"/>
        <label>1</label>
        <note>catalytic</note>
    </ligand>
</feature>
<dbReference type="Gene3D" id="3.40.190.80">
    <property type="match status" value="1"/>
</dbReference>
<dbReference type="Gene3D" id="3.30.540.10">
    <property type="entry name" value="Fructose-1,6-Bisphosphatase, subunit A, domain 1"/>
    <property type="match status" value="1"/>
</dbReference>
<evidence type="ECO:0000256" key="1">
    <source>
        <dbReference type="ARBA" id="ARBA00001946"/>
    </source>
</evidence>
<feature type="binding site" evidence="12">
    <location>
        <position position="86"/>
    </location>
    <ligand>
        <name>Mg(2+)</name>
        <dbReference type="ChEBI" id="CHEBI:18420"/>
        <label>1</label>
        <note>catalytic</note>
    </ligand>
</feature>
<dbReference type="EC" id="3.1.3.15" evidence="4 11"/>
<dbReference type="PROSITE" id="PS00629">
    <property type="entry name" value="IMP_1"/>
    <property type="match status" value="1"/>
</dbReference>
<evidence type="ECO:0000256" key="6">
    <source>
        <dbReference type="ARBA" id="ARBA00022723"/>
    </source>
</evidence>
<gene>
    <name evidence="13" type="ordered locus">SL003B_0857</name>
</gene>
<keyword evidence="5" id="KW-0028">Amino-acid biosynthesis</keyword>
<evidence type="ECO:0000256" key="11">
    <source>
        <dbReference type="NCBIfam" id="TIGR02067"/>
    </source>
</evidence>
<dbReference type="GO" id="GO:0046872">
    <property type="term" value="F:metal ion binding"/>
    <property type="evidence" value="ECO:0007669"/>
    <property type="project" value="UniProtKB-KW"/>
</dbReference>
<evidence type="ECO:0000313" key="14">
    <source>
        <dbReference type="Proteomes" id="UP000008130"/>
    </source>
</evidence>
<dbReference type="RefSeq" id="WP_013651604.1">
    <property type="nucleotide sequence ID" value="NC_015259.1"/>
</dbReference>
<dbReference type="KEGG" id="pgv:SL003B_0857"/>
<evidence type="ECO:0000256" key="9">
    <source>
        <dbReference type="ARBA" id="ARBA00023102"/>
    </source>
</evidence>
<dbReference type="PATRIC" id="fig|991905.3.peg.871"/>
<keyword evidence="9" id="KW-0368">Histidine biosynthesis</keyword>
<dbReference type="PANTHER" id="PTHR20854:SF4">
    <property type="entry name" value="INOSITOL-1-MONOPHOSPHATASE-RELATED"/>
    <property type="match status" value="1"/>
</dbReference>
<dbReference type="OrthoDB" id="9785695at2"/>
<dbReference type="STRING" id="991905.SL003B_0857"/>
<evidence type="ECO:0000313" key="13">
    <source>
        <dbReference type="EMBL" id="ADZ69287.1"/>
    </source>
</evidence>
<dbReference type="NCBIfam" id="TIGR02067">
    <property type="entry name" value="his_9_HisN"/>
    <property type="match status" value="1"/>
</dbReference>
<keyword evidence="8 12" id="KW-0460">Magnesium</keyword>
<dbReference type="InterPro" id="IPR011809">
    <property type="entry name" value="His_9_proposed"/>
</dbReference>
<feature type="binding site" evidence="12">
    <location>
        <position position="89"/>
    </location>
    <ligand>
        <name>Mg(2+)</name>
        <dbReference type="ChEBI" id="CHEBI:18420"/>
        <label>1</label>
        <note>catalytic</note>
    </ligand>
</feature>
<sequence>MQLEHDFFPFLERLAAASAAAILPHFRTDHAVESKLAGGFDPVTIADRAGEAAMRALINETYPDHGILGEEYGLERTDAEHVWVLDPIDGTRAFITGLPTWGTLIGLKTAGRPCLGMMVQPYVGERYCGDTQSAWYKGPLGERRLTARPCRALKDAVVLTTSPRILQEVEREAYDRLEAQARLARYGTDCYAYCMVAAGHADLVVETGLQPYDVVALAPIVEGAGGVMTTWTGGSPVDGGRIVASGDPHLHDIVLTELSRVPV</sequence>
<evidence type="ECO:0000256" key="7">
    <source>
        <dbReference type="ARBA" id="ARBA00022801"/>
    </source>
</evidence>
<evidence type="ECO:0000256" key="12">
    <source>
        <dbReference type="PIRSR" id="PIRSR600760-2"/>
    </source>
</evidence>
<accession>F2IWI8</accession>
<dbReference type="PRINTS" id="PR00377">
    <property type="entry name" value="IMPHPHTASES"/>
</dbReference>
<dbReference type="CDD" id="cd01641">
    <property type="entry name" value="Bacterial_IMPase_like_1"/>
    <property type="match status" value="1"/>
</dbReference>
<comment type="pathway">
    <text evidence="2">Amino-acid biosynthesis; L-histidine biosynthesis; L-histidine from 5-phospho-alpha-D-ribose 1-diphosphate: step 8/9.</text>
</comment>
<dbReference type="Proteomes" id="UP000008130">
    <property type="component" value="Chromosome"/>
</dbReference>
<dbReference type="eggNOG" id="COG0483">
    <property type="taxonomic scope" value="Bacteria"/>
</dbReference>
<dbReference type="InterPro" id="IPR020583">
    <property type="entry name" value="Inositol_monoP_metal-BS"/>
</dbReference>
<evidence type="ECO:0000256" key="10">
    <source>
        <dbReference type="ARBA" id="ARBA00049158"/>
    </source>
</evidence>
<dbReference type="SUPFAM" id="SSF56655">
    <property type="entry name" value="Carbohydrate phosphatase"/>
    <property type="match status" value="1"/>
</dbReference>
<proteinExistence type="inferred from homology"/>
<evidence type="ECO:0000256" key="3">
    <source>
        <dbReference type="ARBA" id="ARBA00009759"/>
    </source>
</evidence>
<dbReference type="GO" id="GO:0008934">
    <property type="term" value="F:inositol monophosphate 1-phosphatase activity"/>
    <property type="evidence" value="ECO:0007669"/>
    <property type="project" value="TreeGrafter"/>
</dbReference>
<dbReference type="UniPathway" id="UPA00031">
    <property type="reaction ID" value="UER00013"/>
</dbReference>
<dbReference type="PANTHER" id="PTHR20854">
    <property type="entry name" value="INOSITOL MONOPHOSPHATASE"/>
    <property type="match status" value="1"/>
</dbReference>
<dbReference type="GO" id="GO:0007165">
    <property type="term" value="P:signal transduction"/>
    <property type="evidence" value="ECO:0007669"/>
    <property type="project" value="TreeGrafter"/>
</dbReference>
<reference evidence="13 14" key="1">
    <citation type="journal article" date="2011" name="J. Bacteriol.">
        <title>Complete genome sequence of Polymorphum gilvum SL003B-26A1T, a crude oil-degrading bacterium from oil-polluted saline soil.</title>
        <authorList>
            <person name="Li S.G."/>
            <person name="Tang Y.Q."/>
            <person name="Nie Y."/>
            <person name="Cai M."/>
            <person name="Wu X.L."/>
        </authorList>
    </citation>
    <scope>NUCLEOTIDE SEQUENCE [LARGE SCALE GENOMIC DNA]</scope>
    <source>
        <strain evidence="14">LMG 25793 / CGMCC 1.9160 / SL003B-26A1</strain>
    </source>
</reference>
<dbReference type="Pfam" id="PF00459">
    <property type="entry name" value="Inositol_P"/>
    <property type="match status" value="1"/>
</dbReference>
<dbReference type="GO" id="GO:0004401">
    <property type="term" value="F:histidinol-phosphatase activity"/>
    <property type="evidence" value="ECO:0007669"/>
    <property type="project" value="UniProtKB-UniRule"/>
</dbReference>
<dbReference type="FunFam" id="3.30.540.10:FF:000030">
    <property type="entry name" value="Inositol monophosphatase"/>
    <property type="match status" value="1"/>
</dbReference>
<dbReference type="GO" id="GO:0006020">
    <property type="term" value="P:inositol metabolic process"/>
    <property type="evidence" value="ECO:0007669"/>
    <property type="project" value="TreeGrafter"/>
</dbReference>
<comment type="cofactor">
    <cofactor evidence="1 12">
        <name>Mg(2+)</name>
        <dbReference type="ChEBI" id="CHEBI:18420"/>
    </cofactor>
</comment>
<name>F2IWI8_POLGS</name>
<evidence type="ECO:0000256" key="5">
    <source>
        <dbReference type="ARBA" id="ARBA00022605"/>
    </source>
</evidence>
<dbReference type="InterPro" id="IPR000760">
    <property type="entry name" value="Inositol_monophosphatase-like"/>
</dbReference>
<keyword evidence="7" id="KW-0378">Hydrolase</keyword>
<evidence type="ECO:0000256" key="4">
    <source>
        <dbReference type="ARBA" id="ARBA00013085"/>
    </source>
</evidence>
<protein>
    <recommendedName>
        <fullName evidence="4 11">Histidinol-phosphatase</fullName>
        <ecNumber evidence="4 11">3.1.3.15</ecNumber>
    </recommendedName>
</protein>
<evidence type="ECO:0000256" key="8">
    <source>
        <dbReference type="ARBA" id="ARBA00022842"/>
    </source>
</evidence>
<keyword evidence="6 12" id="KW-0479">Metal-binding</keyword>
<organism evidence="13 14">
    <name type="scientific">Polymorphum gilvum (strain LMG 25793 / CGMCC 1.9160 / SL003B-26A1)</name>
    <dbReference type="NCBI Taxonomy" id="991905"/>
    <lineage>
        <taxon>Bacteria</taxon>
        <taxon>Pseudomonadati</taxon>
        <taxon>Pseudomonadota</taxon>
        <taxon>Alphaproteobacteria</taxon>
        <taxon>Rhodobacterales</taxon>
        <taxon>Paracoccaceae</taxon>
        <taxon>Polymorphum</taxon>
    </lineage>
</organism>
<keyword evidence="14" id="KW-1185">Reference proteome</keyword>
<comment type="catalytic activity">
    <reaction evidence="10">
        <text>L-histidinol phosphate + H2O = L-histidinol + phosphate</text>
        <dbReference type="Rhea" id="RHEA:14465"/>
        <dbReference type="ChEBI" id="CHEBI:15377"/>
        <dbReference type="ChEBI" id="CHEBI:43474"/>
        <dbReference type="ChEBI" id="CHEBI:57699"/>
        <dbReference type="ChEBI" id="CHEBI:57980"/>
        <dbReference type="EC" id="3.1.3.15"/>
    </reaction>
</comment>
<feature type="binding site" evidence="12">
    <location>
        <position position="213"/>
    </location>
    <ligand>
        <name>Mg(2+)</name>
        <dbReference type="ChEBI" id="CHEBI:18420"/>
        <label>1</label>
        <note>catalytic</note>
    </ligand>
</feature>
<comment type="similarity">
    <text evidence="3">Belongs to the inositol monophosphatase superfamily.</text>
</comment>
<evidence type="ECO:0000256" key="2">
    <source>
        <dbReference type="ARBA" id="ARBA00004970"/>
    </source>
</evidence>